<dbReference type="AlphaFoldDB" id="A0A7J6VED4"/>
<dbReference type="PANTHER" id="PTHR45669">
    <property type="entry name" value="GLUTAREDOXIN DOMAIN-CONTAINING CYSTEINE-RICH PROTEIN CG12206-RELATED"/>
    <property type="match status" value="1"/>
</dbReference>
<dbReference type="Proteomes" id="UP000554482">
    <property type="component" value="Unassembled WGS sequence"/>
</dbReference>
<keyword evidence="3" id="KW-1185">Reference proteome</keyword>
<sequence length="263" mass="30443">EEENEEELEEYLSKELKKYSSMDLEVFTSGFSQLIRANGLEEEYIGIFPDGIKVAIEKEEESELLLKLYEEKCPPGGENSVIIYTTTIDQRMKRSFKESNDVRAILRTHQIVMIERDVYGDVDYEEEIIDVMGKMQIIPILFVKGRFIGEADEVKRLEGKVYSLWTERNAPRFRSICTPKEALSANCLMEVREFLQARIKEPQDIVRNRVLLENIHLHMSYKPVKVNGSLLELASIWLILMEHSVILKQGIVYLLGITMGEFG</sequence>
<dbReference type="Pfam" id="PF00462">
    <property type="entry name" value="Glutaredoxin"/>
    <property type="match status" value="1"/>
</dbReference>
<gene>
    <name evidence="2" type="ORF">FRX31_026974</name>
</gene>
<dbReference type="SUPFAM" id="SSF52833">
    <property type="entry name" value="Thioredoxin-like"/>
    <property type="match status" value="1"/>
</dbReference>
<proteinExistence type="predicted"/>
<evidence type="ECO:0000259" key="1">
    <source>
        <dbReference type="Pfam" id="PF00462"/>
    </source>
</evidence>
<reference evidence="2 3" key="1">
    <citation type="submission" date="2020-06" db="EMBL/GenBank/DDBJ databases">
        <title>Transcriptomic and genomic resources for Thalictrum thalictroides and T. hernandezii: Facilitating candidate gene discovery in an emerging model plant lineage.</title>
        <authorList>
            <person name="Arias T."/>
            <person name="Riano-Pachon D.M."/>
            <person name="Di Stilio V.S."/>
        </authorList>
    </citation>
    <scope>NUCLEOTIDE SEQUENCE [LARGE SCALE GENOMIC DNA]</scope>
    <source>
        <strain evidence="3">cv. WT478/WT964</strain>
        <tissue evidence="2">Leaves</tissue>
    </source>
</reference>
<name>A0A7J6VED4_THATH</name>
<dbReference type="InterPro" id="IPR002109">
    <property type="entry name" value="Glutaredoxin"/>
</dbReference>
<organism evidence="2 3">
    <name type="scientific">Thalictrum thalictroides</name>
    <name type="common">Rue-anemone</name>
    <name type="synonym">Anemone thalictroides</name>
    <dbReference type="NCBI Taxonomy" id="46969"/>
    <lineage>
        <taxon>Eukaryota</taxon>
        <taxon>Viridiplantae</taxon>
        <taxon>Streptophyta</taxon>
        <taxon>Embryophyta</taxon>
        <taxon>Tracheophyta</taxon>
        <taxon>Spermatophyta</taxon>
        <taxon>Magnoliopsida</taxon>
        <taxon>Ranunculales</taxon>
        <taxon>Ranunculaceae</taxon>
        <taxon>Thalictroideae</taxon>
        <taxon>Thalictrum</taxon>
    </lineage>
</organism>
<dbReference type="OrthoDB" id="423313at2759"/>
<evidence type="ECO:0000313" key="2">
    <source>
        <dbReference type="EMBL" id="KAF5183439.1"/>
    </source>
</evidence>
<dbReference type="Gene3D" id="3.40.30.10">
    <property type="entry name" value="Glutaredoxin"/>
    <property type="match status" value="1"/>
</dbReference>
<feature type="domain" description="Glutaredoxin" evidence="1">
    <location>
        <begin position="82"/>
        <end position="148"/>
    </location>
</feature>
<dbReference type="EMBL" id="JABWDY010033425">
    <property type="protein sequence ID" value="KAF5183439.1"/>
    <property type="molecule type" value="Genomic_DNA"/>
</dbReference>
<accession>A0A7J6VED4</accession>
<feature type="non-terminal residue" evidence="2">
    <location>
        <position position="263"/>
    </location>
</feature>
<dbReference type="PROSITE" id="PS51354">
    <property type="entry name" value="GLUTAREDOXIN_2"/>
    <property type="match status" value="1"/>
</dbReference>
<evidence type="ECO:0000313" key="3">
    <source>
        <dbReference type="Proteomes" id="UP000554482"/>
    </source>
</evidence>
<protein>
    <submittedName>
        <fullName evidence="2">Glutaredoxin family protein</fullName>
    </submittedName>
</protein>
<dbReference type="PANTHER" id="PTHR45669:SF12">
    <property type="entry name" value="EMB|CAB85507.1"/>
    <property type="match status" value="1"/>
</dbReference>
<dbReference type="InterPro" id="IPR036249">
    <property type="entry name" value="Thioredoxin-like_sf"/>
</dbReference>
<comment type="caution">
    <text evidence="2">The sequence shown here is derived from an EMBL/GenBank/DDBJ whole genome shotgun (WGS) entry which is preliminary data.</text>
</comment>